<protein>
    <submittedName>
        <fullName evidence="2">Uncharacterized protein</fullName>
    </submittedName>
</protein>
<feature type="transmembrane region" description="Helical" evidence="1">
    <location>
        <begin position="125"/>
        <end position="146"/>
    </location>
</feature>
<comment type="caution">
    <text evidence="2">The sequence shown here is derived from an EMBL/GenBank/DDBJ whole genome shotgun (WGS) entry which is preliminary data.</text>
</comment>
<dbReference type="AlphaFoldDB" id="A0A8H6VHJ0"/>
<accession>A0A8H6VHJ0</accession>
<keyword evidence="1" id="KW-0812">Transmembrane</keyword>
<keyword evidence="1" id="KW-0472">Membrane</keyword>
<evidence type="ECO:0000313" key="3">
    <source>
        <dbReference type="Proteomes" id="UP000660729"/>
    </source>
</evidence>
<keyword evidence="3" id="KW-1185">Reference proteome</keyword>
<dbReference type="Proteomes" id="UP000660729">
    <property type="component" value="Unassembled WGS sequence"/>
</dbReference>
<dbReference type="OrthoDB" id="5322539at2759"/>
<organism evidence="2 3">
    <name type="scientific">Pseudocercospora fuligena</name>
    <dbReference type="NCBI Taxonomy" id="685502"/>
    <lineage>
        <taxon>Eukaryota</taxon>
        <taxon>Fungi</taxon>
        <taxon>Dikarya</taxon>
        <taxon>Ascomycota</taxon>
        <taxon>Pezizomycotina</taxon>
        <taxon>Dothideomycetes</taxon>
        <taxon>Dothideomycetidae</taxon>
        <taxon>Mycosphaerellales</taxon>
        <taxon>Mycosphaerellaceae</taxon>
        <taxon>Pseudocercospora</taxon>
    </lineage>
</organism>
<name>A0A8H6VHJ0_9PEZI</name>
<sequence>MSMMGQITVGTINSGGAAQHMSYEEGAALDTTSAETPSIFSTVLTTSPEMKALHETVFTLPDISNIEDSAFDGPTTAPLAQQLEELFQNPTVAMSTNPSTSSNQSVTGLIEFPINRYTYQAEHLWISYGIGILLTALIVVLGYFAVASNGAVYSIRYSTFLRTTPWQTAEKSLAGEAQLADRGADPVPSNVARLQIHLGNAMSSGVESEILLGDAQKAGATTMVHLRSSPSNNSL</sequence>
<evidence type="ECO:0000256" key="1">
    <source>
        <dbReference type="SAM" id="Phobius"/>
    </source>
</evidence>
<keyword evidence="1" id="KW-1133">Transmembrane helix</keyword>
<evidence type="ECO:0000313" key="2">
    <source>
        <dbReference type="EMBL" id="KAF7188324.1"/>
    </source>
</evidence>
<proteinExistence type="predicted"/>
<dbReference type="EMBL" id="JABCIY010000211">
    <property type="protein sequence ID" value="KAF7188324.1"/>
    <property type="molecule type" value="Genomic_DNA"/>
</dbReference>
<gene>
    <name evidence="2" type="ORF">HII31_10388</name>
</gene>
<reference evidence="2" key="1">
    <citation type="submission" date="2020-04" db="EMBL/GenBank/DDBJ databases">
        <title>Draft genome resource of the tomato pathogen Pseudocercospora fuligena.</title>
        <authorList>
            <person name="Zaccaron A."/>
        </authorList>
    </citation>
    <scope>NUCLEOTIDE SEQUENCE</scope>
    <source>
        <strain evidence="2">PF001</strain>
    </source>
</reference>